<dbReference type="SMART" id="SM00954">
    <property type="entry name" value="RelA_SpoT"/>
    <property type="match status" value="1"/>
</dbReference>
<dbReference type="EMBL" id="JABXXP010000173">
    <property type="protein sequence ID" value="NVN11421.1"/>
    <property type="molecule type" value="Genomic_DNA"/>
</dbReference>
<evidence type="ECO:0000313" key="3">
    <source>
        <dbReference type="Proteomes" id="UP000534870"/>
    </source>
</evidence>
<dbReference type="AlphaFoldDB" id="A0A7Y7IW25"/>
<protein>
    <submittedName>
        <fullName evidence="2">RelA/SpoT domain-containing protein</fullName>
    </submittedName>
</protein>
<dbReference type="SUPFAM" id="SSF81301">
    <property type="entry name" value="Nucleotidyltransferase"/>
    <property type="match status" value="1"/>
</dbReference>
<dbReference type="RefSeq" id="WP_176640134.1">
    <property type="nucleotide sequence ID" value="NZ_JABXXP010000173.1"/>
</dbReference>
<proteinExistence type="predicted"/>
<evidence type="ECO:0000313" key="2">
    <source>
        <dbReference type="EMBL" id="NVN11421.1"/>
    </source>
</evidence>
<dbReference type="InterPro" id="IPR043519">
    <property type="entry name" value="NT_sf"/>
</dbReference>
<dbReference type="Gene3D" id="3.30.460.10">
    <property type="entry name" value="Beta Polymerase, domain 2"/>
    <property type="match status" value="1"/>
</dbReference>
<name>A0A7Y7IW25_9PROT</name>
<dbReference type="PANTHER" id="PTHR41773">
    <property type="entry name" value="GTP PYROPHOSPHATASE-RELATED"/>
    <property type="match status" value="1"/>
</dbReference>
<gene>
    <name evidence="2" type="ORF">HUK84_09845</name>
</gene>
<dbReference type="PANTHER" id="PTHR41773:SF1">
    <property type="entry name" value="RELA_SPOT DOMAIN-CONTAINING PROTEIN"/>
    <property type="match status" value="1"/>
</dbReference>
<reference evidence="2 3" key="1">
    <citation type="submission" date="2020-06" db="EMBL/GenBank/DDBJ databases">
        <title>Description of novel acetic acid bacteria.</title>
        <authorList>
            <person name="Sombolestani A."/>
        </authorList>
    </citation>
    <scope>NUCLEOTIDE SEQUENCE [LARGE SCALE GENOMIC DNA]</scope>
    <source>
        <strain evidence="2 3">LMG 31431</strain>
    </source>
</reference>
<accession>A0A7Y7IW25</accession>
<dbReference type="CDD" id="cd05399">
    <property type="entry name" value="NT_Rel-Spo_like"/>
    <property type="match status" value="1"/>
</dbReference>
<feature type="domain" description="RelA/SpoT" evidence="1">
    <location>
        <begin position="50"/>
        <end position="190"/>
    </location>
</feature>
<dbReference type="GO" id="GO:0015969">
    <property type="term" value="P:guanosine tetraphosphate metabolic process"/>
    <property type="evidence" value="ECO:0007669"/>
    <property type="project" value="InterPro"/>
</dbReference>
<sequence>MNDADWSAFEQALEKGIPDVEIFMDGVHKFFSTHPSVKVDGKSVIHSMKWRLKDRSHIREKIERKSSSERLITPDNLFSEITDLAGVRILLLFQGDFEVVDNSVRQRVSGGDWVLYERPKAYTWDPEATEFFKKFDLEVLQRDTSYTSVHYLLKPRMDASVCCELQVRTLFEEIWGEIDHRINYPKPTESVTCREQLKVLSKIVGAGSRLVDSIQRSLPQDES</sequence>
<comment type="caution">
    <text evidence="2">The sequence shown here is derived from an EMBL/GenBank/DDBJ whole genome shotgun (WGS) entry which is preliminary data.</text>
</comment>
<dbReference type="Pfam" id="PF04607">
    <property type="entry name" value="RelA_SpoT"/>
    <property type="match status" value="1"/>
</dbReference>
<dbReference type="InterPro" id="IPR007685">
    <property type="entry name" value="RelA_SpoT"/>
</dbReference>
<evidence type="ECO:0000259" key="1">
    <source>
        <dbReference type="SMART" id="SM00954"/>
    </source>
</evidence>
<dbReference type="Proteomes" id="UP000534870">
    <property type="component" value="Unassembled WGS sequence"/>
</dbReference>
<organism evidence="2 3">
    <name type="scientific">Nguyenibacter vanlangensis</name>
    <dbReference type="NCBI Taxonomy" id="1216886"/>
    <lineage>
        <taxon>Bacteria</taxon>
        <taxon>Pseudomonadati</taxon>
        <taxon>Pseudomonadota</taxon>
        <taxon>Alphaproteobacteria</taxon>
        <taxon>Acetobacterales</taxon>
        <taxon>Acetobacteraceae</taxon>
        <taxon>Nguyenibacter</taxon>
    </lineage>
</organism>